<feature type="compositionally biased region" description="Acidic residues" evidence="1">
    <location>
        <begin position="15"/>
        <end position="33"/>
    </location>
</feature>
<keyword evidence="3" id="KW-1185">Reference proteome</keyword>
<sequence length="212" mass="22431">MAELLGGEQDRADDAAEAAAEEDDNGEDAVGDDLEDIRRRALGGRGGDADTVLTTAEANVSNVTFDCEVGKADFVQSGLADCCQMKGFGCVAWTELANGYCSPTGTYINETYNFGSGQGKDGCKDECDQTSTCNFVIYNSATGVCSMSSHEVAPTDCNKEEKFWSLWKPPSQAAPALPEGATTTTTTPLKDEDAPVFLAPSTTLPLFFETTV</sequence>
<proteinExistence type="predicted"/>
<dbReference type="Proteomes" id="UP001189429">
    <property type="component" value="Unassembled WGS sequence"/>
</dbReference>
<feature type="region of interest" description="Disordered" evidence="1">
    <location>
        <begin position="170"/>
        <end position="189"/>
    </location>
</feature>
<feature type="non-terminal residue" evidence="2">
    <location>
        <position position="212"/>
    </location>
</feature>
<feature type="region of interest" description="Disordered" evidence="1">
    <location>
        <begin position="1"/>
        <end position="33"/>
    </location>
</feature>
<evidence type="ECO:0000313" key="3">
    <source>
        <dbReference type="Proteomes" id="UP001189429"/>
    </source>
</evidence>
<evidence type="ECO:0008006" key="4">
    <source>
        <dbReference type="Google" id="ProtNLM"/>
    </source>
</evidence>
<name>A0ABN9PL11_9DINO</name>
<accession>A0ABN9PL11</accession>
<gene>
    <name evidence="2" type="ORF">PCOR1329_LOCUS3677</name>
</gene>
<reference evidence="2" key="1">
    <citation type="submission" date="2023-10" db="EMBL/GenBank/DDBJ databases">
        <authorList>
            <person name="Chen Y."/>
            <person name="Shah S."/>
            <person name="Dougan E. K."/>
            <person name="Thang M."/>
            <person name="Chan C."/>
        </authorList>
    </citation>
    <scope>NUCLEOTIDE SEQUENCE [LARGE SCALE GENOMIC DNA]</scope>
</reference>
<organism evidence="2 3">
    <name type="scientific">Prorocentrum cordatum</name>
    <dbReference type="NCBI Taxonomy" id="2364126"/>
    <lineage>
        <taxon>Eukaryota</taxon>
        <taxon>Sar</taxon>
        <taxon>Alveolata</taxon>
        <taxon>Dinophyceae</taxon>
        <taxon>Prorocentrales</taxon>
        <taxon>Prorocentraceae</taxon>
        <taxon>Prorocentrum</taxon>
    </lineage>
</organism>
<evidence type="ECO:0000313" key="2">
    <source>
        <dbReference type="EMBL" id="CAK0793347.1"/>
    </source>
</evidence>
<protein>
    <recommendedName>
        <fullName evidence="4">Apple domain-containing protein</fullName>
    </recommendedName>
</protein>
<evidence type="ECO:0000256" key="1">
    <source>
        <dbReference type="SAM" id="MobiDB-lite"/>
    </source>
</evidence>
<dbReference type="EMBL" id="CAUYUJ010000947">
    <property type="protein sequence ID" value="CAK0793347.1"/>
    <property type="molecule type" value="Genomic_DNA"/>
</dbReference>
<comment type="caution">
    <text evidence="2">The sequence shown here is derived from an EMBL/GenBank/DDBJ whole genome shotgun (WGS) entry which is preliminary data.</text>
</comment>